<evidence type="ECO:0000256" key="3">
    <source>
        <dbReference type="ARBA" id="ARBA00022723"/>
    </source>
</evidence>
<sequence length="147" mass="16841">MKNTQQKNKSRASWNEYFMKLAEDVAERATCNRLKVGAIIVKDNRIIGTGYNGSVHNQEHCTDDGCLLNDQGRCILCIHAEMNAILNADRSHLKGSTLYCTHMPCENCAKHIAQVGIVKVIYQHEYKNKYNQYFLNMLEVEQYVKAL</sequence>
<accession>A0A9X7BSX5</accession>
<comment type="caution">
    <text evidence="9">The sequence shown here is derived from an EMBL/GenBank/DDBJ whole genome shotgun (WGS) entry which is preliminary data.</text>
</comment>
<dbReference type="InterPro" id="IPR002125">
    <property type="entry name" value="CMP_dCMP_dom"/>
</dbReference>
<evidence type="ECO:0000256" key="2">
    <source>
        <dbReference type="ARBA" id="ARBA00006576"/>
    </source>
</evidence>
<gene>
    <name evidence="9" type="ORF">COK99_01265</name>
</gene>
<comment type="similarity">
    <text evidence="2">Belongs to the cytidine and deoxycytidylate deaminase family.</text>
</comment>
<dbReference type="EMBL" id="NVDU01000003">
    <property type="protein sequence ID" value="PFV35678.1"/>
    <property type="molecule type" value="Genomic_DNA"/>
</dbReference>
<protein>
    <submittedName>
        <fullName evidence="9">Cell division protein DedD</fullName>
    </submittedName>
</protein>
<dbReference type="GO" id="GO:0051301">
    <property type="term" value="P:cell division"/>
    <property type="evidence" value="ECO:0007669"/>
    <property type="project" value="UniProtKB-KW"/>
</dbReference>
<reference evidence="9 10" key="1">
    <citation type="submission" date="2017-09" db="EMBL/GenBank/DDBJ databases">
        <title>Large-scale bioinformatics analysis of Bacillus genomes uncovers conserved roles of natural products in bacterial physiology.</title>
        <authorList>
            <consortium name="Agbiome Team Llc"/>
            <person name="Bleich R.M."/>
            <person name="Grubbs K.J."/>
            <person name="Santa Maria K.C."/>
            <person name="Allen S.E."/>
            <person name="Farag S."/>
            <person name="Shank E.A."/>
            <person name="Bowers A."/>
        </authorList>
    </citation>
    <scope>NUCLEOTIDE SEQUENCE [LARGE SCALE GENOMIC DNA]</scope>
    <source>
        <strain evidence="9 10">AFS060060</strain>
    </source>
</reference>
<dbReference type="PIRSF" id="PIRSF006019">
    <property type="entry name" value="dCMP_deaminase"/>
    <property type="match status" value="1"/>
</dbReference>
<dbReference type="PROSITE" id="PS51747">
    <property type="entry name" value="CYT_DCMP_DEAMINASES_2"/>
    <property type="match status" value="1"/>
</dbReference>
<name>A0A9X7BSX5_BACTU</name>
<dbReference type="InterPro" id="IPR016192">
    <property type="entry name" value="APOBEC/CMP_deaminase_Zn-bd"/>
</dbReference>
<evidence type="ECO:0000313" key="9">
    <source>
        <dbReference type="EMBL" id="PFV35678.1"/>
    </source>
</evidence>
<dbReference type="AlphaFoldDB" id="A0A9X7BSX5"/>
<organism evidence="9 10">
    <name type="scientific">Bacillus thuringiensis</name>
    <dbReference type="NCBI Taxonomy" id="1428"/>
    <lineage>
        <taxon>Bacteria</taxon>
        <taxon>Bacillati</taxon>
        <taxon>Bacillota</taxon>
        <taxon>Bacilli</taxon>
        <taxon>Bacillales</taxon>
        <taxon>Bacillaceae</taxon>
        <taxon>Bacillus</taxon>
        <taxon>Bacillus cereus group</taxon>
    </lineage>
</organism>
<dbReference type="Pfam" id="PF00383">
    <property type="entry name" value="dCMP_cyt_deam_1"/>
    <property type="match status" value="1"/>
</dbReference>
<dbReference type="InterPro" id="IPR016193">
    <property type="entry name" value="Cytidine_deaminase-like"/>
</dbReference>
<feature type="binding site" evidence="7">
    <location>
        <position position="105"/>
    </location>
    <ligand>
        <name>Zn(2+)</name>
        <dbReference type="ChEBI" id="CHEBI:29105"/>
        <note>catalytic</note>
    </ligand>
</feature>
<evidence type="ECO:0000256" key="1">
    <source>
        <dbReference type="ARBA" id="ARBA00001947"/>
    </source>
</evidence>
<dbReference type="PANTHER" id="PTHR11086:SF18">
    <property type="entry name" value="DEOXYCYTIDYLATE DEAMINASE"/>
    <property type="match status" value="1"/>
</dbReference>
<dbReference type="CDD" id="cd01286">
    <property type="entry name" value="deoxycytidylate_deaminase"/>
    <property type="match status" value="1"/>
</dbReference>
<keyword evidence="4" id="KW-0378">Hydrolase</keyword>
<evidence type="ECO:0000256" key="5">
    <source>
        <dbReference type="ARBA" id="ARBA00022833"/>
    </source>
</evidence>
<evidence type="ECO:0000256" key="6">
    <source>
        <dbReference type="PIRSR" id="PIRSR006019-1"/>
    </source>
</evidence>
<feature type="active site" description="Proton donor" evidence="6">
    <location>
        <position position="81"/>
    </location>
</feature>
<dbReference type="GO" id="GO:0005737">
    <property type="term" value="C:cytoplasm"/>
    <property type="evidence" value="ECO:0007669"/>
    <property type="project" value="TreeGrafter"/>
</dbReference>
<dbReference type="RefSeq" id="WP_098685553.1">
    <property type="nucleotide sequence ID" value="NZ_NVDU01000003.1"/>
</dbReference>
<evidence type="ECO:0000259" key="8">
    <source>
        <dbReference type="PROSITE" id="PS51747"/>
    </source>
</evidence>
<keyword evidence="5 7" id="KW-0862">Zinc</keyword>
<dbReference type="PROSITE" id="PS00903">
    <property type="entry name" value="CYT_DCMP_DEAMINASES_1"/>
    <property type="match status" value="1"/>
</dbReference>
<feature type="domain" description="CMP/dCMP-type deaminase" evidence="8">
    <location>
        <begin position="13"/>
        <end position="138"/>
    </location>
</feature>
<evidence type="ECO:0000313" key="10">
    <source>
        <dbReference type="Proteomes" id="UP000223366"/>
    </source>
</evidence>
<dbReference type="Proteomes" id="UP000223366">
    <property type="component" value="Unassembled WGS sequence"/>
</dbReference>
<dbReference type="Gene3D" id="3.40.140.10">
    <property type="entry name" value="Cytidine Deaminase, domain 2"/>
    <property type="match status" value="1"/>
</dbReference>
<dbReference type="SUPFAM" id="SSF53927">
    <property type="entry name" value="Cytidine deaminase-like"/>
    <property type="match status" value="1"/>
</dbReference>
<dbReference type="InterPro" id="IPR035105">
    <property type="entry name" value="Deoxycytidylate_deaminase_dom"/>
</dbReference>
<dbReference type="GO" id="GO:0006220">
    <property type="term" value="P:pyrimidine nucleotide metabolic process"/>
    <property type="evidence" value="ECO:0007669"/>
    <property type="project" value="InterPro"/>
</dbReference>
<evidence type="ECO:0000256" key="7">
    <source>
        <dbReference type="PIRSR" id="PIRSR006019-2"/>
    </source>
</evidence>
<proteinExistence type="inferred from homology"/>
<evidence type="ECO:0000256" key="4">
    <source>
        <dbReference type="ARBA" id="ARBA00022801"/>
    </source>
</evidence>
<dbReference type="GO" id="GO:0008270">
    <property type="term" value="F:zinc ion binding"/>
    <property type="evidence" value="ECO:0007669"/>
    <property type="project" value="InterPro"/>
</dbReference>
<keyword evidence="9" id="KW-0131">Cell cycle</keyword>
<feature type="binding site" evidence="7">
    <location>
        <position position="108"/>
    </location>
    <ligand>
        <name>Zn(2+)</name>
        <dbReference type="ChEBI" id="CHEBI:29105"/>
        <note>catalytic</note>
    </ligand>
</feature>
<keyword evidence="9" id="KW-0132">Cell division</keyword>
<dbReference type="InterPro" id="IPR015517">
    <property type="entry name" value="dCMP_deaminase-rel"/>
</dbReference>
<feature type="binding site" evidence="7">
    <location>
        <position position="79"/>
    </location>
    <ligand>
        <name>Zn(2+)</name>
        <dbReference type="ChEBI" id="CHEBI:29105"/>
        <note>catalytic</note>
    </ligand>
</feature>
<dbReference type="GO" id="GO:0004132">
    <property type="term" value="F:dCMP deaminase activity"/>
    <property type="evidence" value="ECO:0007669"/>
    <property type="project" value="InterPro"/>
</dbReference>
<comment type="cofactor">
    <cofactor evidence="1 7">
        <name>Zn(2+)</name>
        <dbReference type="ChEBI" id="CHEBI:29105"/>
    </cofactor>
</comment>
<dbReference type="PANTHER" id="PTHR11086">
    <property type="entry name" value="DEOXYCYTIDYLATE DEAMINASE-RELATED"/>
    <property type="match status" value="1"/>
</dbReference>
<keyword evidence="3 7" id="KW-0479">Metal-binding</keyword>
<dbReference type="InterPro" id="IPR016473">
    <property type="entry name" value="dCMP_deaminase"/>
</dbReference>